<dbReference type="Proteomes" id="UP000595437">
    <property type="component" value="Chromosome 1"/>
</dbReference>
<gene>
    <name evidence="2" type="ORF">FKW44_001832</name>
</gene>
<sequence>TKEFLAKKVINVIDHPHPTLLTSTLPHRLLLLPVMKKMLEGVEIVDKSVQKEWTRVRRAIPEDSSVRPSGSGLRDGRNVFESAEV</sequence>
<accession>A0A7T8KJC6</accession>
<feature type="region of interest" description="Disordered" evidence="1">
    <location>
        <begin position="63"/>
        <end position="85"/>
    </location>
</feature>
<evidence type="ECO:0000313" key="3">
    <source>
        <dbReference type="Proteomes" id="UP000595437"/>
    </source>
</evidence>
<evidence type="ECO:0000313" key="2">
    <source>
        <dbReference type="EMBL" id="QQP56984.1"/>
    </source>
</evidence>
<proteinExistence type="predicted"/>
<feature type="non-terminal residue" evidence="2">
    <location>
        <position position="1"/>
    </location>
</feature>
<dbReference type="AlphaFoldDB" id="A0A7T8KJC6"/>
<keyword evidence="3" id="KW-1185">Reference proteome</keyword>
<name>A0A7T8KJC6_CALRO</name>
<protein>
    <submittedName>
        <fullName evidence="2">Uncharacterized protein</fullName>
    </submittedName>
</protein>
<organism evidence="2 3">
    <name type="scientific">Caligus rogercresseyi</name>
    <name type="common">Sea louse</name>
    <dbReference type="NCBI Taxonomy" id="217165"/>
    <lineage>
        <taxon>Eukaryota</taxon>
        <taxon>Metazoa</taxon>
        <taxon>Ecdysozoa</taxon>
        <taxon>Arthropoda</taxon>
        <taxon>Crustacea</taxon>
        <taxon>Multicrustacea</taxon>
        <taxon>Hexanauplia</taxon>
        <taxon>Copepoda</taxon>
        <taxon>Siphonostomatoida</taxon>
        <taxon>Caligidae</taxon>
        <taxon>Caligus</taxon>
    </lineage>
</organism>
<reference evidence="3" key="1">
    <citation type="submission" date="2021-01" db="EMBL/GenBank/DDBJ databases">
        <title>Caligus Genome Assembly.</title>
        <authorList>
            <person name="Gallardo-Escarate C."/>
        </authorList>
    </citation>
    <scope>NUCLEOTIDE SEQUENCE [LARGE SCALE GENOMIC DNA]</scope>
</reference>
<feature type="non-terminal residue" evidence="2">
    <location>
        <position position="85"/>
    </location>
</feature>
<evidence type="ECO:0000256" key="1">
    <source>
        <dbReference type="SAM" id="MobiDB-lite"/>
    </source>
</evidence>
<dbReference type="OrthoDB" id="6377111at2759"/>
<dbReference type="EMBL" id="CP045890">
    <property type="protein sequence ID" value="QQP56984.1"/>
    <property type="molecule type" value="Genomic_DNA"/>
</dbReference>